<reference evidence="1 2" key="1">
    <citation type="submission" date="2020-08" db="EMBL/GenBank/DDBJ databases">
        <title>Sequencing the genomes of 1000 actinobacteria strains.</title>
        <authorList>
            <person name="Klenk H.-P."/>
        </authorList>
    </citation>
    <scope>NUCLEOTIDE SEQUENCE [LARGE SCALE GENOMIC DNA]</scope>
    <source>
        <strain evidence="1 2">DSM 45582</strain>
    </source>
</reference>
<gene>
    <name evidence="1" type="ORF">BJ969_005398</name>
</gene>
<sequence>MAIRTAESTVRVVRARGGGPLAWVAFGNEFARRRWRALLCGDGGMSTAEYAIGTVAAAAFAGLLYTVVTGDSVTAALTSLVERALQSGVE</sequence>
<name>A0A840NKA1_9PSEU</name>
<comment type="caution">
    <text evidence="1">The sequence shown here is derived from an EMBL/GenBank/DDBJ whole genome shotgun (WGS) entry which is preliminary data.</text>
</comment>
<proteinExistence type="predicted"/>
<evidence type="ECO:0000313" key="1">
    <source>
        <dbReference type="EMBL" id="MBB5072310.1"/>
    </source>
</evidence>
<protein>
    <recommendedName>
        <fullName evidence="3">DUF4244 domain-containing protein</fullName>
    </recommendedName>
</protein>
<dbReference type="Proteomes" id="UP000580474">
    <property type="component" value="Unassembled WGS sequence"/>
</dbReference>
<evidence type="ECO:0000313" key="2">
    <source>
        <dbReference type="Proteomes" id="UP000580474"/>
    </source>
</evidence>
<dbReference type="AlphaFoldDB" id="A0A840NKA1"/>
<keyword evidence="2" id="KW-1185">Reference proteome</keyword>
<organism evidence="1 2">
    <name type="scientific">Saccharopolyspora gloriosae</name>
    <dbReference type="NCBI Taxonomy" id="455344"/>
    <lineage>
        <taxon>Bacteria</taxon>
        <taxon>Bacillati</taxon>
        <taxon>Actinomycetota</taxon>
        <taxon>Actinomycetes</taxon>
        <taxon>Pseudonocardiales</taxon>
        <taxon>Pseudonocardiaceae</taxon>
        <taxon>Saccharopolyspora</taxon>
    </lineage>
</organism>
<dbReference type="Pfam" id="PF14029">
    <property type="entry name" value="DUF4244"/>
    <property type="match status" value="1"/>
</dbReference>
<dbReference type="EMBL" id="JACHIV010000001">
    <property type="protein sequence ID" value="MBB5072310.1"/>
    <property type="molecule type" value="Genomic_DNA"/>
</dbReference>
<dbReference type="InterPro" id="IPR025338">
    <property type="entry name" value="DUF4244"/>
</dbReference>
<evidence type="ECO:0008006" key="3">
    <source>
        <dbReference type="Google" id="ProtNLM"/>
    </source>
</evidence>
<accession>A0A840NKA1</accession>